<gene>
    <name evidence="1" type="ORF">GMORB2_0694</name>
</gene>
<dbReference type="RefSeq" id="XP_035325609.1">
    <property type="nucleotide sequence ID" value="XM_035462679.1"/>
</dbReference>
<dbReference type="EMBL" id="JAANYQ010000001">
    <property type="protein sequence ID" value="KAF4126957.1"/>
    <property type="molecule type" value="Genomic_DNA"/>
</dbReference>
<protein>
    <submittedName>
        <fullName evidence="1">Uncharacterized protein</fullName>
    </submittedName>
</protein>
<dbReference type="Proteomes" id="UP000749293">
    <property type="component" value="Unassembled WGS sequence"/>
</dbReference>
<proteinExistence type="predicted"/>
<comment type="caution">
    <text evidence="1">The sequence shown here is derived from an EMBL/GenBank/DDBJ whole genome shotgun (WGS) entry which is preliminary data.</text>
</comment>
<evidence type="ECO:0000313" key="1">
    <source>
        <dbReference type="EMBL" id="KAF4126957.1"/>
    </source>
</evidence>
<dbReference type="GeneID" id="55966924"/>
<dbReference type="AlphaFoldDB" id="A0A9P4Z2G4"/>
<organism evidence="1 2">
    <name type="scientific">Geosmithia morbida</name>
    <dbReference type="NCBI Taxonomy" id="1094350"/>
    <lineage>
        <taxon>Eukaryota</taxon>
        <taxon>Fungi</taxon>
        <taxon>Dikarya</taxon>
        <taxon>Ascomycota</taxon>
        <taxon>Pezizomycotina</taxon>
        <taxon>Sordariomycetes</taxon>
        <taxon>Hypocreomycetidae</taxon>
        <taxon>Hypocreales</taxon>
        <taxon>Bionectriaceae</taxon>
        <taxon>Geosmithia</taxon>
    </lineage>
</organism>
<name>A0A9P4Z2G4_9HYPO</name>
<reference evidence="1" key="1">
    <citation type="submission" date="2020-03" db="EMBL/GenBank/DDBJ databases">
        <title>Site-based positive gene gene selection in Geosmithia morbida across the United States reveals a broad range of putative effectors and factors for local host and environmental adapation.</title>
        <authorList>
            <person name="Onufrak A."/>
            <person name="Murdoch R.W."/>
            <person name="Gazis R."/>
            <person name="Huff M."/>
            <person name="Staton M."/>
            <person name="Klingeman W."/>
            <person name="Hadziabdic D."/>
        </authorList>
    </citation>
    <scope>NUCLEOTIDE SEQUENCE</scope>
    <source>
        <strain evidence="1">1262</strain>
    </source>
</reference>
<keyword evidence="2" id="KW-1185">Reference proteome</keyword>
<evidence type="ECO:0000313" key="2">
    <source>
        <dbReference type="Proteomes" id="UP000749293"/>
    </source>
</evidence>
<sequence>MGLAAHRWPPVDGMHGLLALDPGELSTERFPGLRIGPSLPERAPEGAALLHGDSDLAPDVADSIDWQSPDTARLLEEEGMAERMAADARHEGQRLWLACAGHVNLIPLLPLETDEADVDPITDEVLTADAALRDISLNDAGRRRIANHDGTSPILREYARSRRPVDILGDEVVVCGYTYRCHCECKLHELDPASDDINYYIQDHES</sequence>
<accession>A0A9P4Z2G4</accession>